<dbReference type="Proteomes" id="UP001642360">
    <property type="component" value="Unassembled WGS sequence"/>
</dbReference>
<evidence type="ECO:0000256" key="2">
    <source>
        <dbReference type="ARBA" id="ARBA00023002"/>
    </source>
</evidence>
<feature type="domain" description="D-isomer specific 2-hydroxyacid dehydrogenase catalytic" evidence="5">
    <location>
        <begin position="41"/>
        <end position="317"/>
    </location>
</feature>
<dbReference type="AlphaFoldDB" id="A0ABC8RLF3"/>
<evidence type="ECO:0000256" key="4">
    <source>
        <dbReference type="RuleBase" id="RU003719"/>
    </source>
</evidence>
<proteinExistence type="inferred from homology"/>
<keyword evidence="3" id="KW-0520">NAD</keyword>
<sequence length="320" mass="34982">MVELPQVLVLRPVLLLKMFEKQFQSKFSFLKAWESPMPTTLFLKTHAQSVKAILCTAGTPITSDVLSHLPAVQLVVTENTGVDHIDLQECWRLKISVTNAATVFCEDVADMGVGMLLAVLRRICSDDRFLRGGLWPNSGDIPLGSKLGGKRVGIVGLGSIGSKVGKRLEAFGCNISYTSRKKKSETPYLFYPTVHELASNCNVLILCCSLTDQTRHMINKEVMAALGKEGIIINIGRGPIIDEKELVKCLLEGQIAGAGLDVFENEPYVPKELFGLENVVLSPHRAAFTEEAILNAFQLAVANLEAFFSGKPLLSPVINE</sequence>
<dbReference type="InterPro" id="IPR029752">
    <property type="entry name" value="D-isomer_DH_CS1"/>
</dbReference>
<evidence type="ECO:0000313" key="8">
    <source>
        <dbReference type="Proteomes" id="UP001642360"/>
    </source>
</evidence>
<dbReference type="SUPFAM" id="SSF51735">
    <property type="entry name" value="NAD(P)-binding Rossmann-fold domains"/>
    <property type="match status" value="1"/>
</dbReference>
<dbReference type="InterPro" id="IPR006140">
    <property type="entry name" value="D-isomer_DH_NAD-bd"/>
</dbReference>
<dbReference type="EMBL" id="CAUOFW020001503">
    <property type="protein sequence ID" value="CAK9145803.1"/>
    <property type="molecule type" value="Genomic_DNA"/>
</dbReference>
<gene>
    <name evidence="7" type="ORF">ILEXP_LOCUS13623</name>
</gene>
<reference evidence="7 8" key="1">
    <citation type="submission" date="2024-02" db="EMBL/GenBank/DDBJ databases">
        <authorList>
            <person name="Vignale AGUSTIN F."/>
            <person name="Sosa J E."/>
            <person name="Modenutti C."/>
        </authorList>
    </citation>
    <scope>NUCLEOTIDE SEQUENCE [LARGE SCALE GENOMIC DNA]</scope>
</reference>
<dbReference type="Gene3D" id="3.40.50.720">
    <property type="entry name" value="NAD(P)-binding Rossmann-like Domain"/>
    <property type="match status" value="2"/>
</dbReference>
<dbReference type="CDD" id="cd12156">
    <property type="entry name" value="HPPR"/>
    <property type="match status" value="1"/>
</dbReference>
<protein>
    <submittedName>
        <fullName evidence="7">Uncharacterized protein</fullName>
    </submittedName>
</protein>
<keyword evidence="8" id="KW-1185">Reference proteome</keyword>
<organism evidence="7 8">
    <name type="scientific">Ilex paraguariensis</name>
    <name type="common">yerba mate</name>
    <dbReference type="NCBI Taxonomy" id="185542"/>
    <lineage>
        <taxon>Eukaryota</taxon>
        <taxon>Viridiplantae</taxon>
        <taxon>Streptophyta</taxon>
        <taxon>Embryophyta</taxon>
        <taxon>Tracheophyta</taxon>
        <taxon>Spermatophyta</taxon>
        <taxon>Magnoliopsida</taxon>
        <taxon>eudicotyledons</taxon>
        <taxon>Gunneridae</taxon>
        <taxon>Pentapetalae</taxon>
        <taxon>asterids</taxon>
        <taxon>campanulids</taxon>
        <taxon>Aquifoliales</taxon>
        <taxon>Aquifoliaceae</taxon>
        <taxon>Ilex</taxon>
    </lineage>
</organism>
<evidence type="ECO:0000259" key="6">
    <source>
        <dbReference type="Pfam" id="PF02826"/>
    </source>
</evidence>
<comment type="caution">
    <text evidence="7">The sequence shown here is derived from an EMBL/GenBank/DDBJ whole genome shotgun (WGS) entry which is preliminary data.</text>
</comment>
<keyword evidence="1" id="KW-0521">NADP</keyword>
<dbReference type="PROSITE" id="PS00065">
    <property type="entry name" value="D_2_HYDROXYACID_DH_1"/>
    <property type="match status" value="1"/>
</dbReference>
<accession>A0ABC8RLF3</accession>
<evidence type="ECO:0000259" key="5">
    <source>
        <dbReference type="Pfam" id="PF00389"/>
    </source>
</evidence>
<keyword evidence="2 4" id="KW-0560">Oxidoreductase</keyword>
<dbReference type="PANTHER" id="PTHR10996:SF179">
    <property type="entry name" value="D-ISOMER SPECIFIC 2-HYDROXYACID DEHYDROGENASE FAMILY PROTEIN-RELATED"/>
    <property type="match status" value="1"/>
</dbReference>
<dbReference type="GO" id="GO:0016616">
    <property type="term" value="F:oxidoreductase activity, acting on the CH-OH group of donors, NAD or NADP as acceptor"/>
    <property type="evidence" value="ECO:0007669"/>
    <property type="project" value="UniProtKB-ARBA"/>
</dbReference>
<name>A0ABC8RLF3_9AQUA</name>
<dbReference type="InterPro" id="IPR036291">
    <property type="entry name" value="NAD(P)-bd_dom_sf"/>
</dbReference>
<dbReference type="Pfam" id="PF00389">
    <property type="entry name" value="2-Hacid_dh"/>
    <property type="match status" value="1"/>
</dbReference>
<dbReference type="SUPFAM" id="SSF52283">
    <property type="entry name" value="Formate/glycerate dehydrogenase catalytic domain-like"/>
    <property type="match status" value="1"/>
</dbReference>
<evidence type="ECO:0000313" key="7">
    <source>
        <dbReference type="EMBL" id="CAK9145803.1"/>
    </source>
</evidence>
<evidence type="ECO:0000256" key="1">
    <source>
        <dbReference type="ARBA" id="ARBA00022857"/>
    </source>
</evidence>
<dbReference type="InterPro" id="IPR006139">
    <property type="entry name" value="D-isomer_2_OHA_DH_cat_dom"/>
</dbReference>
<feature type="domain" description="D-isomer specific 2-hydroxyacid dehydrogenase NAD-binding" evidence="6">
    <location>
        <begin position="113"/>
        <end position="286"/>
    </location>
</feature>
<comment type="similarity">
    <text evidence="4">Belongs to the D-isomer specific 2-hydroxyacid dehydrogenase family.</text>
</comment>
<dbReference type="PANTHER" id="PTHR10996">
    <property type="entry name" value="2-HYDROXYACID DEHYDROGENASE-RELATED"/>
    <property type="match status" value="1"/>
</dbReference>
<dbReference type="FunFam" id="3.40.50.720:FF:000213">
    <property type="entry name" value="Putative 2-hydroxyacid dehydrogenase"/>
    <property type="match status" value="1"/>
</dbReference>
<dbReference type="Pfam" id="PF02826">
    <property type="entry name" value="2-Hacid_dh_C"/>
    <property type="match status" value="1"/>
</dbReference>
<dbReference type="InterPro" id="IPR050223">
    <property type="entry name" value="D-isomer_2-hydroxyacid_DH"/>
</dbReference>
<evidence type="ECO:0000256" key="3">
    <source>
        <dbReference type="ARBA" id="ARBA00023027"/>
    </source>
</evidence>